<dbReference type="EMBL" id="DSEU01000068">
    <property type="protein sequence ID" value="HEM67785.1"/>
    <property type="molecule type" value="Genomic_DNA"/>
</dbReference>
<accession>A0A7J2U604</accession>
<dbReference type="NCBIfam" id="TIGR02583">
    <property type="entry name" value="DevR_archaea"/>
    <property type="match status" value="1"/>
</dbReference>
<organism evidence="3">
    <name type="scientific">Ignisphaera aggregans</name>
    <dbReference type="NCBI Taxonomy" id="334771"/>
    <lineage>
        <taxon>Archaea</taxon>
        <taxon>Thermoproteota</taxon>
        <taxon>Thermoprotei</taxon>
        <taxon>Desulfurococcales</taxon>
        <taxon>Desulfurococcaceae</taxon>
        <taxon>Ignisphaera</taxon>
    </lineage>
</organism>
<name>A0A7J2U604_9CREN</name>
<sequence length="352" mass="39077">MSDMKNIEKASQITFSVAARILLNVEALNMAETVGNVSRHRKAPIVIVNDKGVSIFHVPAISGESLAYHYQKLLASIAHARGLPVTSMDIQGYFMKFSDDNIIKSYYKEVNLAGATTRCEIERRILESSVVADVGGFLYTDKLVKRVSKIRFGYMIPALDAISVGAVASYPQLHVRYTPEAKKREQMIYNVETASTLYTFTASINISEIGKVMNYDEKCEDTVLGDREQRIEAAVDALIAMLDGVMWGAKRSRFNPVWEAKSLVATVSKGPVEFIASPATTRSFIKETTDRALNIAKIFPSISILVTSYTSEGAEQPNITNQDRVKHEPASTHTEALIKAKEYLIKIIQNNK</sequence>
<dbReference type="InterPro" id="IPR002764">
    <property type="entry name" value="Cas7/Cst2/DevR_sub_I-a/Apern"/>
</dbReference>
<evidence type="ECO:0000256" key="1">
    <source>
        <dbReference type="ARBA" id="ARBA00023118"/>
    </source>
</evidence>
<comment type="function">
    <text evidence="2">CRISPR (clustered regularly interspaced short palindromic repeat) is an adaptive immune system that provides protection against mobile genetic elements (viruses, transposable elements and conjugative plasmids). CRISPR clusters contain spacers, sequences complementary to antecedent mobile elements, and target invading nucleic acids. CRISPR clusters are transcribed and processed into CRISPR RNA (crRNA).</text>
</comment>
<dbReference type="GO" id="GO:0051607">
    <property type="term" value="P:defense response to virus"/>
    <property type="evidence" value="ECO:0007669"/>
    <property type="project" value="UniProtKB-KW"/>
</dbReference>
<gene>
    <name evidence="3" type="primary">cas7a</name>
    <name evidence="3" type="ORF">ENO26_09535</name>
</gene>
<protein>
    <submittedName>
        <fullName evidence="3">Type I-A CRISPR-associated protein Cas7/Csa2</fullName>
    </submittedName>
</protein>
<keyword evidence="1" id="KW-0051">Antiviral defense</keyword>
<dbReference type="Pfam" id="PF01905">
    <property type="entry name" value="DevR"/>
    <property type="match status" value="1"/>
</dbReference>
<dbReference type="PANTHER" id="PTHR37459:SF1">
    <property type="entry name" value="CRISPR-ASSOCIATED PROTEIN CAS7_CST2_DEVR"/>
    <property type="match status" value="1"/>
</dbReference>
<proteinExistence type="predicted"/>
<dbReference type="AlphaFoldDB" id="A0A7J2U604"/>
<evidence type="ECO:0000313" key="3">
    <source>
        <dbReference type="EMBL" id="HEM67785.1"/>
    </source>
</evidence>
<comment type="caution">
    <text evidence="3">The sequence shown here is derived from an EMBL/GenBank/DDBJ whole genome shotgun (WGS) entry which is preliminary data.</text>
</comment>
<dbReference type="InterPro" id="IPR052681">
    <property type="entry name" value="CRISPR-Cas7/Cst2/DevR"/>
</dbReference>
<reference evidence="3" key="1">
    <citation type="journal article" date="2020" name="mSystems">
        <title>Genome- and Community-Level Interaction Insights into Carbon Utilization and Element Cycling Functions of Hydrothermarchaeota in Hydrothermal Sediment.</title>
        <authorList>
            <person name="Zhou Z."/>
            <person name="Liu Y."/>
            <person name="Xu W."/>
            <person name="Pan J."/>
            <person name="Luo Z.H."/>
            <person name="Li M."/>
        </authorList>
    </citation>
    <scope>NUCLEOTIDE SEQUENCE [LARGE SCALE GENOMIC DNA]</scope>
    <source>
        <strain evidence="3">SpSt-125</strain>
    </source>
</reference>
<dbReference type="PANTHER" id="PTHR37459">
    <property type="match status" value="1"/>
</dbReference>
<dbReference type="InterPro" id="IPR010154">
    <property type="entry name" value="CRISPR-assoc_Cas7/Cst2/DevR"/>
</dbReference>
<dbReference type="NCBIfam" id="TIGR01875">
    <property type="entry name" value="cas_MJ0381"/>
    <property type="match status" value="1"/>
</dbReference>
<evidence type="ECO:0000256" key="2">
    <source>
        <dbReference type="ARBA" id="ARBA00025626"/>
    </source>
</evidence>